<proteinExistence type="predicted"/>
<dbReference type="OrthoDB" id="421126at2759"/>
<name>A0A813DU48_POLGL</name>
<dbReference type="GO" id="GO:0008168">
    <property type="term" value="F:methyltransferase activity"/>
    <property type="evidence" value="ECO:0007669"/>
    <property type="project" value="UniProtKB-KW"/>
</dbReference>
<dbReference type="InterPro" id="IPR029063">
    <property type="entry name" value="SAM-dependent_MTases_sf"/>
</dbReference>
<dbReference type="GO" id="GO:0032259">
    <property type="term" value="P:methylation"/>
    <property type="evidence" value="ECO:0007669"/>
    <property type="project" value="UniProtKB-KW"/>
</dbReference>
<comment type="caution">
    <text evidence="4">The sequence shown here is derived from an EMBL/GenBank/DDBJ whole genome shotgun (WGS) entry which is preliminary data.</text>
</comment>
<dbReference type="Proteomes" id="UP000654075">
    <property type="component" value="Unassembled WGS sequence"/>
</dbReference>
<dbReference type="Gene3D" id="3.40.50.150">
    <property type="entry name" value="Vaccinia Virus protein VP39"/>
    <property type="match status" value="1"/>
</dbReference>
<feature type="region of interest" description="Disordered" evidence="3">
    <location>
        <begin position="1"/>
        <end position="36"/>
    </location>
</feature>
<evidence type="ECO:0000256" key="2">
    <source>
        <dbReference type="ARBA" id="ARBA00022679"/>
    </source>
</evidence>
<dbReference type="AlphaFoldDB" id="A0A813DU48"/>
<evidence type="ECO:0000256" key="1">
    <source>
        <dbReference type="ARBA" id="ARBA00022603"/>
    </source>
</evidence>
<feature type="compositionally biased region" description="Basic and acidic residues" evidence="3">
    <location>
        <begin position="1"/>
        <end position="10"/>
    </location>
</feature>
<evidence type="ECO:0008006" key="6">
    <source>
        <dbReference type="Google" id="ProtNLM"/>
    </source>
</evidence>
<keyword evidence="2" id="KW-0808">Transferase</keyword>
<dbReference type="SUPFAM" id="SSF53335">
    <property type="entry name" value="S-adenosyl-L-methionine-dependent methyltransferases"/>
    <property type="match status" value="1"/>
</dbReference>
<evidence type="ECO:0000313" key="5">
    <source>
        <dbReference type="Proteomes" id="UP000654075"/>
    </source>
</evidence>
<evidence type="ECO:0000313" key="4">
    <source>
        <dbReference type="EMBL" id="CAE8592888.1"/>
    </source>
</evidence>
<dbReference type="InterPro" id="IPR001525">
    <property type="entry name" value="C5_MeTfrase"/>
</dbReference>
<dbReference type="OMA" id="ELWHEGD"/>
<evidence type="ECO:0000256" key="3">
    <source>
        <dbReference type="SAM" id="MobiDB-lite"/>
    </source>
</evidence>
<accession>A0A813DU48</accession>
<feature type="non-terminal residue" evidence="4">
    <location>
        <position position="988"/>
    </location>
</feature>
<protein>
    <recommendedName>
        <fullName evidence="6">DNA (cytosine-5-)-methyltransferase</fullName>
    </recommendedName>
</protein>
<keyword evidence="1" id="KW-0489">Methyltransferase</keyword>
<reference evidence="4" key="1">
    <citation type="submission" date="2021-02" db="EMBL/GenBank/DDBJ databases">
        <authorList>
            <person name="Dougan E. K."/>
            <person name="Rhodes N."/>
            <person name="Thang M."/>
            <person name="Chan C."/>
        </authorList>
    </citation>
    <scope>NUCLEOTIDE SEQUENCE</scope>
</reference>
<feature type="compositionally biased region" description="Low complexity" evidence="3">
    <location>
        <begin position="11"/>
        <end position="20"/>
    </location>
</feature>
<gene>
    <name evidence="4" type="ORF">PGLA1383_LOCUS11506</name>
</gene>
<organism evidence="4 5">
    <name type="scientific">Polarella glacialis</name>
    <name type="common">Dinoflagellate</name>
    <dbReference type="NCBI Taxonomy" id="89957"/>
    <lineage>
        <taxon>Eukaryota</taxon>
        <taxon>Sar</taxon>
        <taxon>Alveolata</taxon>
        <taxon>Dinophyceae</taxon>
        <taxon>Suessiales</taxon>
        <taxon>Suessiaceae</taxon>
        <taxon>Polarella</taxon>
    </lineage>
</organism>
<sequence length="988" mass="108842">RGPRDMEEPRATALAAATSAESGSLRSEAPLGFPRQGEGPVTEIPCLAGLSLAEVGIKLFGLVQAGRNLPSELQLALSDLWRPSTGSLSFSTREASSTALGEASASLLPIPVEVPEIEAESCLKSQSEWPLKPLTARVHCDDANWFEVAKGLIDYRVCVPLPLSEVFGWHDSKLLSGLFGIQKGEQTSSGIEILRFIMNLIPFNGICSDNIKGDIATLPMFSQWTPLELLVEDVFLLSSEDLKCMFYLFGLDDVWLKFQAFNRVLPEALWPVGATEPHVLASRVLGMGFIGSVGIAQHLHRNMLLANKPQGAGLNACTELRKDRAFPSGTAGVWKVYLDNWDELRVTSRTSARLLEGKPSPENLDIHASYLFNEAPRHPKKALHHAIKGLTQGALLDGEEGSARPKPEKVAKYIAVIVHILRQGFVNLRQLQVGMGGLMYLCQYRRPLMSIFEEVWIFMKRLKRKPIRLTPRVARELLMGVFLVPLARMDFRRPYCHVVTASDASESGGGVTASRGLTPWGVKAALSPTNLITDFQTDCSILGVGCFDGISALQVALEILGAPIAGFISIENKMEAIRVIRANYPSTQHFSDIQSFGEAQIRQLALSFPRVQLVFVGAGPPCQGVSALNAGRLGAVEDPRSSLQSRVAWLRDLFILGFPWAKVHVLEESVASMAAVDRATYSESIGFLPVRICASGVSLCARPRLYWIDWRLNLEDSVSVLDERDAGWQAFTPIELCIPFGDQRDFLSPGWQKVEVNRPFPTFTSSIPKENPGLNPLACSPATLTPSKGVCSSRPRLWEDTRLELCGSLRQVLDRPPLGSLPPNLPGSNEALELALVRNISKSSSSKGSDVKMTSGGTEGPDVWPRKAIPSKLWRWRTICSWRFKHLHGPEHINVLELRAFLTSLRWRLRKKGGIAKRFFHLLDSQVNLGILAKGRTSSRKLSPVLCQISALLLTANMLPICAYVNTHDNPADKPSRRLAKKKWVKSH</sequence>
<keyword evidence="5" id="KW-1185">Reference proteome</keyword>
<dbReference type="Pfam" id="PF00145">
    <property type="entry name" value="DNA_methylase"/>
    <property type="match status" value="1"/>
</dbReference>
<dbReference type="EMBL" id="CAJNNV010005958">
    <property type="protein sequence ID" value="CAE8592888.1"/>
    <property type="molecule type" value="Genomic_DNA"/>
</dbReference>